<comment type="caution">
    <text evidence="1">The sequence shown here is derived from an EMBL/GenBank/DDBJ whole genome shotgun (WGS) entry which is preliminary data.</text>
</comment>
<evidence type="ECO:0000313" key="1">
    <source>
        <dbReference type="EMBL" id="KAL0107205.1"/>
    </source>
</evidence>
<dbReference type="Proteomes" id="UP001430953">
    <property type="component" value="Unassembled WGS sequence"/>
</dbReference>
<reference evidence="1 2" key="1">
    <citation type="submission" date="2023-03" db="EMBL/GenBank/DDBJ databases">
        <title>High recombination rates correlate with genetic variation in Cardiocondyla obscurior ants.</title>
        <authorList>
            <person name="Errbii M."/>
        </authorList>
    </citation>
    <scope>NUCLEOTIDE SEQUENCE [LARGE SCALE GENOMIC DNA]</scope>
    <source>
        <strain evidence="1">Alpha-2009</strain>
        <tissue evidence="1">Whole body</tissue>
    </source>
</reference>
<sequence length="113" mass="13334">MSDIVRSSPRLDGENAIKETPHARSYRFFTLCSLPQSHISSPFHFFLLRIFDSAEKSRRKIIIENTVLKKERRRKEKSEMLPQTNFTLSKKFDREIVYVSLMNMHATEKQGDD</sequence>
<accession>A0AAW2EZ04</accession>
<organism evidence="1 2">
    <name type="scientific">Cardiocondyla obscurior</name>
    <dbReference type="NCBI Taxonomy" id="286306"/>
    <lineage>
        <taxon>Eukaryota</taxon>
        <taxon>Metazoa</taxon>
        <taxon>Ecdysozoa</taxon>
        <taxon>Arthropoda</taxon>
        <taxon>Hexapoda</taxon>
        <taxon>Insecta</taxon>
        <taxon>Pterygota</taxon>
        <taxon>Neoptera</taxon>
        <taxon>Endopterygota</taxon>
        <taxon>Hymenoptera</taxon>
        <taxon>Apocrita</taxon>
        <taxon>Aculeata</taxon>
        <taxon>Formicoidea</taxon>
        <taxon>Formicidae</taxon>
        <taxon>Myrmicinae</taxon>
        <taxon>Cardiocondyla</taxon>
    </lineage>
</organism>
<dbReference type="EMBL" id="JADYXP020000017">
    <property type="protein sequence ID" value="KAL0107205.1"/>
    <property type="molecule type" value="Genomic_DNA"/>
</dbReference>
<protein>
    <submittedName>
        <fullName evidence="1">Uncharacterized protein</fullName>
    </submittedName>
</protein>
<proteinExistence type="predicted"/>
<gene>
    <name evidence="1" type="ORF">PUN28_015614</name>
</gene>
<keyword evidence="2" id="KW-1185">Reference proteome</keyword>
<name>A0AAW2EZ04_9HYME</name>
<dbReference type="AlphaFoldDB" id="A0AAW2EZ04"/>
<evidence type="ECO:0000313" key="2">
    <source>
        <dbReference type="Proteomes" id="UP001430953"/>
    </source>
</evidence>